<sequence length="86" mass="9579">MKTIRYGLIACVLLLSTNAHAGSCQVSYKAKKEQIDRFLFRDVETLKYSSGTISGVGDTKEKCEANALQKIKQKGWTITYSAVKMN</sequence>
<keyword evidence="3" id="KW-1185">Reference proteome</keyword>
<evidence type="ECO:0000256" key="1">
    <source>
        <dbReference type="SAM" id="SignalP"/>
    </source>
</evidence>
<reference evidence="2 3" key="1">
    <citation type="submission" date="2018-05" db="EMBL/GenBank/DDBJ databases">
        <title>Leucothrix arctica sp. nov., isolated from Arctic seawater.</title>
        <authorList>
            <person name="Choi A."/>
            <person name="Baek K."/>
        </authorList>
    </citation>
    <scope>NUCLEOTIDE SEQUENCE [LARGE SCALE GENOMIC DNA]</scope>
    <source>
        <strain evidence="2 3">JCM 18388</strain>
    </source>
</reference>
<protein>
    <submittedName>
        <fullName evidence="2">Uncharacterized protein</fullName>
    </submittedName>
</protein>
<feature type="signal peptide" evidence="1">
    <location>
        <begin position="1"/>
        <end position="21"/>
    </location>
</feature>
<evidence type="ECO:0000313" key="2">
    <source>
        <dbReference type="EMBL" id="PWQ99080.1"/>
    </source>
</evidence>
<dbReference type="RefSeq" id="WP_109836841.1">
    <property type="nucleotide sequence ID" value="NZ_QGKM01000013.1"/>
</dbReference>
<gene>
    <name evidence="2" type="ORF">DKW60_06470</name>
</gene>
<comment type="caution">
    <text evidence="2">The sequence shown here is derived from an EMBL/GenBank/DDBJ whole genome shotgun (WGS) entry which is preliminary data.</text>
</comment>
<dbReference type="EMBL" id="QGKM01000013">
    <property type="protein sequence ID" value="PWQ99080.1"/>
    <property type="molecule type" value="Genomic_DNA"/>
</dbReference>
<organism evidence="2 3">
    <name type="scientific">Leucothrix pacifica</name>
    <dbReference type="NCBI Taxonomy" id="1247513"/>
    <lineage>
        <taxon>Bacteria</taxon>
        <taxon>Pseudomonadati</taxon>
        <taxon>Pseudomonadota</taxon>
        <taxon>Gammaproteobacteria</taxon>
        <taxon>Thiotrichales</taxon>
        <taxon>Thiotrichaceae</taxon>
        <taxon>Leucothrix</taxon>
    </lineage>
</organism>
<feature type="chain" id="PRO_5016382749" evidence="1">
    <location>
        <begin position="22"/>
        <end position="86"/>
    </location>
</feature>
<dbReference type="AlphaFoldDB" id="A0A317CRM1"/>
<proteinExistence type="predicted"/>
<dbReference type="OrthoDB" id="9927357at2"/>
<keyword evidence="1" id="KW-0732">Signal</keyword>
<dbReference type="Proteomes" id="UP000245539">
    <property type="component" value="Unassembled WGS sequence"/>
</dbReference>
<evidence type="ECO:0000313" key="3">
    <source>
        <dbReference type="Proteomes" id="UP000245539"/>
    </source>
</evidence>
<accession>A0A317CRM1</accession>
<name>A0A317CRM1_9GAMM</name>